<dbReference type="AlphaFoldDB" id="A0A0U5GH45"/>
<gene>
    <name evidence="2" type="ORF">ASPCAL13221</name>
</gene>
<dbReference type="Proteomes" id="UP000054771">
    <property type="component" value="Unassembled WGS sequence"/>
</dbReference>
<evidence type="ECO:0000313" key="3">
    <source>
        <dbReference type="Proteomes" id="UP000054771"/>
    </source>
</evidence>
<accession>A0A0U5GH45</accession>
<sequence length="280" mass="31540">MVAANLRFLFKEEVDVLTCTVGNGYNAIAYRVGPEGERVQVLQASSLYDTKVLEKLHEMSQKRVEGYFAEHTQMKQADLPSCEINLPSVQIAAVTVDQDMTLVKEEEGGKNVNKDDEDALLLNEEDQALGENYQALRSDEQVGLVHEEQTNPASEPNYTPATSEESPTYSLENSESCSKNPRGYSILVQVQYPCQLPLGEFRRVKKPTGLSVIRIAKDILEKRGISTAAYPVTSVSMRKADCEYEILTHEDDSLEDLLDDIRKWEKIPAFKCVYSEKPFY</sequence>
<protein>
    <submittedName>
        <fullName evidence="2">Uncharacterized protein</fullName>
    </submittedName>
</protein>
<evidence type="ECO:0000256" key="1">
    <source>
        <dbReference type="SAM" id="MobiDB-lite"/>
    </source>
</evidence>
<dbReference type="OMA" id="IAIAYKW"/>
<keyword evidence="3" id="KW-1185">Reference proteome</keyword>
<dbReference type="EMBL" id="CDMC01000017">
    <property type="protein sequence ID" value="CEL10094.1"/>
    <property type="molecule type" value="Genomic_DNA"/>
</dbReference>
<organism evidence="2 3">
    <name type="scientific">Aspergillus calidoustus</name>
    <dbReference type="NCBI Taxonomy" id="454130"/>
    <lineage>
        <taxon>Eukaryota</taxon>
        <taxon>Fungi</taxon>
        <taxon>Dikarya</taxon>
        <taxon>Ascomycota</taxon>
        <taxon>Pezizomycotina</taxon>
        <taxon>Eurotiomycetes</taxon>
        <taxon>Eurotiomycetidae</taxon>
        <taxon>Eurotiales</taxon>
        <taxon>Aspergillaceae</taxon>
        <taxon>Aspergillus</taxon>
        <taxon>Aspergillus subgen. Nidulantes</taxon>
    </lineage>
</organism>
<dbReference type="OrthoDB" id="4367202at2759"/>
<proteinExistence type="predicted"/>
<reference evidence="3" key="1">
    <citation type="journal article" date="2016" name="Genome Announc.">
        <title>Draft genome sequences of fungus Aspergillus calidoustus.</title>
        <authorList>
            <person name="Horn F."/>
            <person name="Linde J."/>
            <person name="Mattern D.J."/>
            <person name="Walther G."/>
            <person name="Guthke R."/>
            <person name="Scherlach K."/>
            <person name="Martin K."/>
            <person name="Brakhage A.A."/>
            <person name="Petzke L."/>
            <person name="Valiante V."/>
        </authorList>
    </citation>
    <scope>NUCLEOTIDE SEQUENCE [LARGE SCALE GENOMIC DNA]</scope>
    <source>
        <strain evidence="3">SF006504</strain>
    </source>
</reference>
<evidence type="ECO:0000313" key="2">
    <source>
        <dbReference type="EMBL" id="CEL10094.1"/>
    </source>
</evidence>
<feature type="compositionally biased region" description="Polar residues" evidence="1">
    <location>
        <begin position="150"/>
        <end position="176"/>
    </location>
</feature>
<name>A0A0U5GH45_ASPCI</name>
<feature type="region of interest" description="Disordered" evidence="1">
    <location>
        <begin position="145"/>
        <end position="176"/>
    </location>
</feature>